<keyword evidence="4" id="KW-1003">Cell membrane</keyword>
<dbReference type="PANTHER" id="PTHR42985">
    <property type="entry name" value="SODIUM-COUPLED MONOCARBOXYLATE TRANSPORTER"/>
    <property type="match status" value="1"/>
</dbReference>
<dbReference type="PROSITE" id="PS50283">
    <property type="entry name" value="NA_SOLUT_SYMP_3"/>
    <property type="match status" value="1"/>
</dbReference>
<evidence type="ECO:0000256" key="6">
    <source>
        <dbReference type="ARBA" id="ARBA00022989"/>
    </source>
</evidence>
<evidence type="ECO:0000256" key="4">
    <source>
        <dbReference type="ARBA" id="ARBA00022475"/>
    </source>
</evidence>
<keyword evidence="5 12" id="KW-0812">Transmembrane</keyword>
<accession>A0ABM0MG79</accession>
<evidence type="ECO:0000256" key="2">
    <source>
        <dbReference type="ARBA" id="ARBA00006434"/>
    </source>
</evidence>
<evidence type="ECO:0000256" key="8">
    <source>
        <dbReference type="ARBA" id="ARBA00023065"/>
    </source>
</evidence>
<dbReference type="PANTHER" id="PTHR42985:SF40">
    <property type="entry name" value="LD47995P-RELATED"/>
    <property type="match status" value="1"/>
</dbReference>
<evidence type="ECO:0000256" key="1">
    <source>
        <dbReference type="ARBA" id="ARBA00004651"/>
    </source>
</evidence>
<evidence type="ECO:0000313" key="14">
    <source>
        <dbReference type="RefSeq" id="XP_006819020.1"/>
    </source>
</evidence>
<name>A0ABM0MG79_SACKO</name>
<dbReference type="InterPro" id="IPR051163">
    <property type="entry name" value="Sodium:Solute_Symporter_SSF"/>
</dbReference>
<dbReference type="Proteomes" id="UP000694865">
    <property type="component" value="Unplaced"/>
</dbReference>
<keyword evidence="10" id="KW-0739">Sodium transport</keyword>
<evidence type="ECO:0000256" key="9">
    <source>
        <dbReference type="ARBA" id="ARBA00023136"/>
    </source>
</evidence>
<protein>
    <submittedName>
        <fullName evidence="14">Sodium-coupled monocarboxylate transporter 1-like</fullName>
    </submittedName>
</protein>
<feature type="transmembrane region" description="Helical" evidence="12">
    <location>
        <begin position="80"/>
        <end position="99"/>
    </location>
</feature>
<keyword evidence="9 12" id="KW-0472">Membrane</keyword>
<gene>
    <name evidence="14" type="primary">LOC102803731</name>
</gene>
<feature type="transmembrane region" description="Helical" evidence="12">
    <location>
        <begin position="6"/>
        <end position="28"/>
    </location>
</feature>
<keyword evidence="13" id="KW-1185">Reference proteome</keyword>
<evidence type="ECO:0000313" key="13">
    <source>
        <dbReference type="Proteomes" id="UP000694865"/>
    </source>
</evidence>
<evidence type="ECO:0000256" key="5">
    <source>
        <dbReference type="ARBA" id="ARBA00022692"/>
    </source>
</evidence>
<comment type="similarity">
    <text evidence="2 11">Belongs to the sodium:solute symporter (SSF) (TC 2.A.21) family.</text>
</comment>
<dbReference type="Pfam" id="PF00474">
    <property type="entry name" value="SSF"/>
    <property type="match status" value="1"/>
</dbReference>
<organism evidence="13 14">
    <name type="scientific">Saccoglossus kowalevskii</name>
    <name type="common">Acorn worm</name>
    <dbReference type="NCBI Taxonomy" id="10224"/>
    <lineage>
        <taxon>Eukaryota</taxon>
        <taxon>Metazoa</taxon>
        <taxon>Hemichordata</taxon>
        <taxon>Enteropneusta</taxon>
        <taxon>Harrimaniidae</taxon>
        <taxon>Saccoglossus</taxon>
    </lineage>
</organism>
<evidence type="ECO:0000256" key="3">
    <source>
        <dbReference type="ARBA" id="ARBA00022448"/>
    </source>
</evidence>
<dbReference type="Gene3D" id="1.20.1730.10">
    <property type="entry name" value="Sodium/glucose cotransporter"/>
    <property type="match status" value="1"/>
</dbReference>
<dbReference type="InterPro" id="IPR001734">
    <property type="entry name" value="Na/solute_symporter"/>
</dbReference>
<comment type="subcellular location">
    <subcellularLocation>
        <location evidence="1">Cell membrane</location>
        <topology evidence="1">Multi-pass membrane protein</topology>
    </subcellularLocation>
</comment>
<evidence type="ECO:0000256" key="7">
    <source>
        <dbReference type="ARBA" id="ARBA00023053"/>
    </source>
</evidence>
<dbReference type="RefSeq" id="XP_006819020.1">
    <property type="nucleotide sequence ID" value="XM_006818957.1"/>
</dbReference>
<feature type="non-terminal residue" evidence="14">
    <location>
        <position position="112"/>
    </location>
</feature>
<keyword evidence="8" id="KW-0406">Ion transport</keyword>
<dbReference type="GeneID" id="102803731"/>
<evidence type="ECO:0000256" key="10">
    <source>
        <dbReference type="ARBA" id="ARBA00023201"/>
    </source>
</evidence>
<sequence length="112" mass="12391">MTDDYSLLVSDIVVIVAVLLFVACQGIYHGWKAKNTTKDYLTAGRSLSGVPVAMSMLVTFMSAITLLGNPAEVYLYGLGYAAYLFSFIWSYPLVAWFFVPVFHSLPLTSAYE</sequence>
<evidence type="ECO:0000256" key="12">
    <source>
        <dbReference type="SAM" id="Phobius"/>
    </source>
</evidence>
<keyword evidence="3" id="KW-0813">Transport</keyword>
<proteinExistence type="inferred from homology"/>
<evidence type="ECO:0000256" key="11">
    <source>
        <dbReference type="RuleBase" id="RU362091"/>
    </source>
</evidence>
<keyword evidence="7" id="KW-0915">Sodium</keyword>
<reference evidence="14" key="1">
    <citation type="submission" date="2025-08" db="UniProtKB">
        <authorList>
            <consortium name="RefSeq"/>
        </authorList>
    </citation>
    <scope>IDENTIFICATION</scope>
    <source>
        <tissue evidence="14">Testes</tissue>
    </source>
</reference>
<feature type="transmembrane region" description="Helical" evidence="12">
    <location>
        <begin position="49"/>
        <end position="68"/>
    </location>
</feature>
<keyword evidence="6 12" id="KW-1133">Transmembrane helix</keyword>
<dbReference type="InterPro" id="IPR038377">
    <property type="entry name" value="Na/Glc_symporter_sf"/>
</dbReference>